<dbReference type="InterPro" id="IPR016181">
    <property type="entry name" value="Acyl_CoA_acyltransferase"/>
</dbReference>
<dbReference type="EMBL" id="LAQT01000002">
    <property type="protein sequence ID" value="KPC54663.1"/>
    <property type="molecule type" value="Genomic_DNA"/>
</dbReference>
<dbReference type="GO" id="GO:0016747">
    <property type="term" value="F:acyltransferase activity, transferring groups other than amino-acyl groups"/>
    <property type="evidence" value="ECO:0007669"/>
    <property type="project" value="InterPro"/>
</dbReference>
<dbReference type="PANTHER" id="PTHR43792">
    <property type="entry name" value="GNAT FAMILY, PUTATIVE (AFU_ORTHOLOGUE AFUA_3G00765)-RELATED-RELATED"/>
    <property type="match status" value="1"/>
</dbReference>
<dbReference type="RefSeq" id="WP_053936445.1">
    <property type="nucleotide sequence ID" value="NZ_LAQT01000002.1"/>
</dbReference>
<evidence type="ECO:0000313" key="2">
    <source>
        <dbReference type="EMBL" id="KPC54663.1"/>
    </source>
</evidence>
<name>A0A0N0GQG5_9NEIS</name>
<gene>
    <name evidence="2" type="ORF">WG78_03790</name>
</gene>
<reference evidence="2 3" key="1">
    <citation type="submission" date="2015-07" db="EMBL/GenBank/DDBJ databases">
        <title>Draft genome sequence of the Amantichitinum ursilacus IGB-41, a new chitin-degrading bacterium.</title>
        <authorList>
            <person name="Kirstahler P."/>
            <person name="Guenther M."/>
            <person name="Grumaz C."/>
            <person name="Rupp S."/>
            <person name="Zibek S."/>
            <person name="Sohn K."/>
        </authorList>
    </citation>
    <scope>NUCLEOTIDE SEQUENCE [LARGE SCALE GENOMIC DNA]</scope>
    <source>
        <strain evidence="2 3">IGB-41</strain>
    </source>
</reference>
<accession>A0A0N0GQG5</accession>
<organism evidence="2 3">
    <name type="scientific">Amantichitinum ursilacus</name>
    <dbReference type="NCBI Taxonomy" id="857265"/>
    <lineage>
        <taxon>Bacteria</taxon>
        <taxon>Pseudomonadati</taxon>
        <taxon>Pseudomonadota</taxon>
        <taxon>Betaproteobacteria</taxon>
        <taxon>Neisseriales</taxon>
        <taxon>Chitinibacteraceae</taxon>
        <taxon>Amantichitinum</taxon>
    </lineage>
</organism>
<proteinExistence type="predicted"/>
<evidence type="ECO:0000313" key="3">
    <source>
        <dbReference type="Proteomes" id="UP000037939"/>
    </source>
</evidence>
<protein>
    <recommendedName>
        <fullName evidence="1">N-acetyltransferase domain-containing protein</fullName>
    </recommendedName>
</protein>
<dbReference type="PANTHER" id="PTHR43792:SF1">
    <property type="entry name" value="N-ACETYLTRANSFERASE DOMAIN-CONTAINING PROTEIN"/>
    <property type="match status" value="1"/>
</dbReference>
<dbReference type="Proteomes" id="UP000037939">
    <property type="component" value="Unassembled WGS sequence"/>
</dbReference>
<dbReference type="Gene3D" id="3.40.630.30">
    <property type="match status" value="1"/>
</dbReference>
<dbReference type="PROSITE" id="PS51186">
    <property type="entry name" value="GNAT"/>
    <property type="match status" value="1"/>
</dbReference>
<comment type="caution">
    <text evidence="2">The sequence shown here is derived from an EMBL/GenBank/DDBJ whole genome shotgun (WGS) entry which is preliminary data.</text>
</comment>
<dbReference type="InterPro" id="IPR000182">
    <property type="entry name" value="GNAT_dom"/>
</dbReference>
<dbReference type="Pfam" id="PF13302">
    <property type="entry name" value="Acetyltransf_3"/>
    <property type="match status" value="1"/>
</dbReference>
<evidence type="ECO:0000259" key="1">
    <source>
        <dbReference type="PROSITE" id="PS51186"/>
    </source>
</evidence>
<feature type="domain" description="N-acetyltransferase" evidence="1">
    <location>
        <begin position="32"/>
        <end position="169"/>
    </location>
</feature>
<dbReference type="SUPFAM" id="SSF55729">
    <property type="entry name" value="Acyl-CoA N-acyltransferases (Nat)"/>
    <property type="match status" value="1"/>
</dbReference>
<dbReference type="OrthoDB" id="9801669at2"/>
<dbReference type="InterPro" id="IPR051531">
    <property type="entry name" value="N-acetyltransferase"/>
</dbReference>
<dbReference type="AlphaFoldDB" id="A0A0N0GQG5"/>
<dbReference type="STRING" id="857265.WG78_03790"/>
<sequence>MRLLRTERLTLEPQLASHAEEMFPVMCDPAIYEFENAPPKSVDSLRALYQRLESRQSPNGFEQWLNWILRLQDGTAIGYVQATLDAPGRATIAYELGSTWWGKGYASEGVRAMLDELLAHYGVFDFYATYKARNHRSARLLSRLEFQTCRPGPETPHLLSDEVLMYKGM</sequence>
<keyword evidence="3" id="KW-1185">Reference proteome</keyword>